<name>A0AAN6VY70_9PEZI</name>
<accession>A0AAN6VY70</accession>
<keyword evidence="2" id="KW-1185">Reference proteome</keyword>
<evidence type="ECO:0000313" key="1">
    <source>
        <dbReference type="EMBL" id="KAK4171964.1"/>
    </source>
</evidence>
<organism evidence="1 2">
    <name type="scientific">Triangularia setosa</name>
    <dbReference type="NCBI Taxonomy" id="2587417"/>
    <lineage>
        <taxon>Eukaryota</taxon>
        <taxon>Fungi</taxon>
        <taxon>Dikarya</taxon>
        <taxon>Ascomycota</taxon>
        <taxon>Pezizomycotina</taxon>
        <taxon>Sordariomycetes</taxon>
        <taxon>Sordariomycetidae</taxon>
        <taxon>Sordariales</taxon>
        <taxon>Podosporaceae</taxon>
        <taxon>Triangularia</taxon>
    </lineage>
</organism>
<gene>
    <name evidence="1" type="ORF">QBC36DRAFT_338897</name>
</gene>
<reference evidence="1" key="1">
    <citation type="journal article" date="2023" name="Mol. Phylogenet. Evol.">
        <title>Genome-scale phylogeny and comparative genomics of the fungal order Sordariales.</title>
        <authorList>
            <person name="Hensen N."/>
            <person name="Bonometti L."/>
            <person name="Westerberg I."/>
            <person name="Brannstrom I.O."/>
            <person name="Guillou S."/>
            <person name="Cros-Aarteil S."/>
            <person name="Calhoun S."/>
            <person name="Haridas S."/>
            <person name="Kuo A."/>
            <person name="Mondo S."/>
            <person name="Pangilinan J."/>
            <person name="Riley R."/>
            <person name="LaButti K."/>
            <person name="Andreopoulos B."/>
            <person name="Lipzen A."/>
            <person name="Chen C."/>
            <person name="Yan M."/>
            <person name="Daum C."/>
            <person name="Ng V."/>
            <person name="Clum A."/>
            <person name="Steindorff A."/>
            <person name="Ohm R.A."/>
            <person name="Martin F."/>
            <person name="Silar P."/>
            <person name="Natvig D.O."/>
            <person name="Lalanne C."/>
            <person name="Gautier V."/>
            <person name="Ament-Velasquez S.L."/>
            <person name="Kruys A."/>
            <person name="Hutchinson M.I."/>
            <person name="Powell A.J."/>
            <person name="Barry K."/>
            <person name="Miller A.N."/>
            <person name="Grigoriev I.V."/>
            <person name="Debuchy R."/>
            <person name="Gladieux P."/>
            <person name="Hiltunen Thoren M."/>
            <person name="Johannesson H."/>
        </authorList>
    </citation>
    <scope>NUCLEOTIDE SEQUENCE</scope>
    <source>
        <strain evidence="1">CBS 892.96</strain>
    </source>
</reference>
<sequence length="73" mass="8741">MILQNDLHVQPTASTTEDSSDAFFRTLTYSYHDDHLNFDTLHYTRLLREGNMLRLVFMTYVGYLDRFQDCVTW</sequence>
<dbReference type="AlphaFoldDB" id="A0AAN6VY70"/>
<dbReference type="EMBL" id="MU866480">
    <property type="protein sequence ID" value="KAK4171964.1"/>
    <property type="molecule type" value="Genomic_DNA"/>
</dbReference>
<comment type="caution">
    <text evidence="1">The sequence shown here is derived from an EMBL/GenBank/DDBJ whole genome shotgun (WGS) entry which is preliminary data.</text>
</comment>
<evidence type="ECO:0000313" key="2">
    <source>
        <dbReference type="Proteomes" id="UP001302321"/>
    </source>
</evidence>
<proteinExistence type="predicted"/>
<reference evidence="1" key="2">
    <citation type="submission" date="2023-05" db="EMBL/GenBank/DDBJ databases">
        <authorList>
            <consortium name="Lawrence Berkeley National Laboratory"/>
            <person name="Steindorff A."/>
            <person name="Hensen N."/>
            <person name="Bonometti L."/>
            <person name="Westerberg I."/>
            <person name="Brannstrom I.O."/>
            <person name="Guillou S."/>
            <person name="Cros-Aarteil S."/>
            <person name="Calhoun S."/>
            <person name="Haridas S."/>
            <person name="Kuo A."/>
            <person name="Mondo S."/>
            <person name="Pangilinan J."/>
            <person name="Riley R."/>
            <person name="Labutti K."/>
            <person name="Andreopoulos B."/>
            <person name="Lipzen A."/>
            <person name="Chen C."/>
            <person name="Yanf M."/>
            <person name="Daum C."/>
            <person name="Ng V."/>
            <person name="Clum A."/>
            <person name="Ohm R."/>
            <person name="Martin F."/>
            <person name="Silar P."/>
            <person name="Natvig D."/>
            <person name="Lalanne C."/>
            <person name="Gautier V."/>
            <person name="Ament-Velasquez S.L."/>
            <person name="Kruys A."/>
            <person name="Hutchinson M.I."/>
            <person name="Powell A.J."/>
            <person name="Barry K."/>
            <person name="Miller A.N."/>
            <person name="Grigoriev I.V."/>
            <person name="Debuchy R."/>
            <person name="Gladieux P."/>
            <person name="Thoren M.H."/>
            <person name="Johannesson H."/>
        </authorList>
    </citation>
    <scope>NUCLEOTIDE SEQUENCE</scope>
    <source>
        <strain evidence="1">CBS 892.96</strain>
    </source>
</reference>
<protein>
    <submittedName>
        <fullName evidence="1">Uncharacterized protein</fullName>
    </submittedName>
</protein>
<dbReference type="Proteomes" id="UP001302321">
    <property type="component" value="Unassembled WGS sequence"/>
</dbReference>